<dbReference type="InterPro" id="IPR045054">
    <property type="entry name" value="P4HA-like"/>
</dbReference>
<accession>A0A813FAH1</accession>
<dbReference type="OrthoDB" id="5954436at2759"/>
<dbReference type="Pfam" id="PF13640">
    <property type="entry name" value="2OG-FeII_Oxy_3"/>
    <property type="match status" value="1"/>
</dbReference>
<sequence>MLSREEMFRFVQTVLGVVDYDHEPVVRHVLGDDASAEASIPVENAVRAGLGRFLIDIVEKEPWRLTRYSEQLWLTYDKSPVLQKLLVRVQRITGLPESVVNQSEDLQVLRYGPHGHYSCHHDMSPDTIDEGKDAPQIATVAIFLNDVTRGGEIAFPAANRDDIAPSELEKYWMLEEQCQPRKACTRLGGVVFSPKKGDALLWYNIRPEFWNDLKRKETQRQGFGEQSLMWSSVHCGAEVIEGEKWMANMWIGLGPHGHEEL</sequence>
<comment type="caution">
    <text evidence="7">The sequence shown here is derived from an EMBL/GenBank/DDBJ whole genome shotgun (WGS) entry which is preliminary data.</text>
</comment>
<dbReference type="Gene3D" id="2.60.120.620">
    <property type="entry name" value="q2cbj1_9rhob like domain"/>
    <property type="match status" value="1"/>
</dbReference>
<dbReference type="GO" id="GO:0031418">
    <property type="term" value="F:L-ascorbic acid binding"/>
    <property type="evidence" value="ECO:0007669"/>
    <property type="project" value="InterPro"/>
</dbReference>
<keyword evidence="5" id="KW-0408">Iron</keyword>
<protein>
    <recommendedName>
        <fullName evidence="6">Fe2OG dioxygenase domain-containing protein</fullName>
    </recommendedName>
</protein>
<dbReference type="InterPro" id="IPR005123">
    <property type="entry name" value="Oxoglu/Fe-dep_dioxygenase_dom"/>
</dbReference>
<dbReference type="AlphaFoldDB" id="A0A813FAH1"/>
<reference evidence="7" key="1">
    <citation type="submission" date="2021-02" db="EMBL/GenBank/DDBJ databases">
        <authorList>
            <person name="Dougan E. K."/>
            <person name="Rhodes N."/>
            <person name="Thang M."/>
            <person name="Chan C."/>
        </authorList>
    </citation>
    <scope>NUCLEOTIDE SEQUENCE</scope>
</reference>
<keyword evidence="3" id="KW-0223">Dioxygenase</keyword>
<keyword evidence="8" id="KW-1185">Reference proteome</keyword>
<organism evidence="7 8">
    <name type="scientific">Polarella glacialis</name>
    <name type="common">Dinoflagellate</name>
    <dbReference type="NCBI Taxonomy" id="89957"/>
    <lineage>
        <taxon>Eukaryota</taxon>
        <taxon>Sar</taxon>
        <taxon>Alveolata</taxon>
        <taxon>Dinophyceae</taxon>
        <taxon>Suessiales</taxon>
        <taxon>Suessiaceae</taxon>
        <taxon>Polarella</taxon>
    </lineage>
</organism>
<dbReference type="EMBL" id="CAJNNV010024014">
    <property type="protein sequence ID" value="CAE8608808.1"/>
    <property type="molecule type" value="Genomic_DNA"/>
</dbReference>
<dbReference type="GO" id="GO:0005783">
    <property type="term" value="C:endoplasmic reticulum"/>
    <property type="evidence" value="ECO:0007669"/>
    <property type="project" value="TreeGrafter"/>
</dbReference>
<evidence type="ECO:0000313" key="7">
    <source>
        <dbReference type="EMBL" id="CAE8608808.1"/>
    </source>
</evidence>
<dbReference type="SMART" id="SM00702">
    <property type="entry name" value="P4Hc"/>
    <property type="match status" value="1"/>
</dbReference>
<dbReference type="Proteomes" id="UP000654075">
    <property type="component" value="Unassembled WGS sequence"/>
</dbReference>
<evidence type="ECO:0000256" key="1">
    <source>
        <dbReference type="ARBA" id="ARBA00001961"/>
    </source>
</evidence>
<feature type="domain" description="Fe2OG dioxygenase" evidence="6">
    <location>
        <begin position="102"/>
        <end position="253"/>
    </location>
</feature>
<gene>
    <name evidence="7" type="ORF">PGLA1383_LOCUS26642</name>
</gene>
<evidence type="ECO:0000259" key="6">
    <source>
        <dbReference type="PROSITE" id="PS51471"/>
    </source>
</evidence>
<dbReference type="PROSITE" id="PS51471">
    <property type="entry name" value="FE2OG_OXY"/>
    <property type="match status" value="1"/>
</dbReference>
<dbReference type="InterPro" id="IPR006620">
    <property type="entry name" value="Pro_4_hyd_alph"/>
</dbReference>
<evidence type="ECO:0000256" key="3">
    <source>
        <dbReference type="ARBA" id="ARBA00022964"/>
    </source>
</evidence>
<comment type="cofactor">
    <cofactor evidence="1">
        <name>L-ascorbate</name>
        <dbReference type="ChEBI" id="CHEBI:38290"/>
    </cofactor>
</comment>
<keyword evidence="2" id="KW-0479">Metal-binding</keyword>
<dbReference type="PANTHER" id="PTHR10869:SF246">
    <property type="entry name" value="TRANSMEMBRANE PROLYL 4-HYDROXYLASE"/>
    <property type="match status" value="1"/>
</dbReference>
<name>A0A813FAH1_POLGL</name>
<proteinExistence type="predicted"/>
<evidence type="ECO:0000256" key="5">
    <source>
        <dbReference type="ARBA" id="ARBA00023004"/>
    </source>
</evidence>
<dbReference type="GO" id="GO:0004656">
    <property type="term" value="F:procollagen-proline 4-dioxygenase activity"/>
    <property type="evidence" value="ECO:0007669"/>
    <property type="project" value="TreeGrafter"/>
</dbReference>
<evidence type="ECO:0000256" key="4">
    <source>
        <dbReference type="ARBA" id="ARBA00023002"/>
    </source>
</evidence>
<keyword evidence="4" id="KW-0560">Oxidoreductase</keyword>
<evidence type="ECO:0000256" key="2">
    <source>
        <dbReference type="ARBA" id="ARBA00022723"/>
    </source>
</evidence>
<dbReference type="PANTHER" id="PTHR10869">
    <property type="entry name" value="PROLYL 4-HYDROXYLASE ALPHA SUBUNIT"/>
    <property type="match status" value="1"/>
</dbReference>
<dbReference type="GO" id="GO:0005506">
    <property type="term" value="F:iron ion binding"/>
    <property type="evidence" value="ECO:0007669"/>
    <property type="project" value="InterPro"/>
</dbReference>
<evidence type="ECO:0000313" key="8">
    <source>
        <dbReference type="Proteomes" id="UP000654075"/>
    </source>
</evidence>
<dbReference type="InterPro" id="IPR044862">
    <property type="entry name" value="Pro_4_hyd_alph_FE2OG_OXY"/>
</dbReference>